<comment type="catalytic activity">
    <reaction evidence="1">
        <text>Hydrolysis of (1-&gt;3)-beta-D-glucosidic linkages in (1-&gt;3)-beta-D-glucans.</text>
        <dbReference type="EC" id="3.2.1.39"/>
    </reaction>
</comment>
<evidence type="ECO:0000256" key="2">
    <source>
        <dbReference type="ARBA" id="ARBA00008773"/>
    </source>
</evidence>
<accession>A0A4Y1RKA3</accession>
<evidence type="ECO:0000256" key="5">
    <source>
        <dbReference type="ARBA" id="ARBA00023295"/>
    </source>
</evidence>
<evidence type="ECO:0000256" key="8">
    <source>
        <dbReference type="RuleBase" id="RU004335"/>
    </source>
</evidence>
<evidence type="ECO:0000256" key="9">
    <source>
        <dbReference type="RuleBase" id="RU004336"/>
    </source>
</evidence>
<keyword evidence="10" id="KW-0732">Signal</keyword>
<evidence type="ECO:0000256" key="3">
    <source>
        <dbReference type="ARBA" id="ARBA00012780"/>
    </source>
</evidence>
<dbReference type="SUPFAM" id="SSF51445">
    <property type="entry name" value="(Trans)glycosidases"/>
    <property type="match status" value="1"/>
</dbReference>
<organism evidence="11">
    <name type="scientific">Prunus dulcis</name>
    <name type="common">Almond</name>
    <name type="synonym">Amygdalus dulcis</name>
    <dbReference type="NCBI Taxonomy" id="3755"/>
    <lineage>
        <taxon>Eukaryota</taxon>
        <taxon>Viridiplantae</taxon>
        <taxon>Streptophyta</taxon>
        <taxon>Embryophyta</taxon>
        <taxon>Tracheophyta</taxon>
        <taxon>Spermatophyta</taxon>
        <taxon>Magnoliopsida</taxon>
        <taxon>eudicotyledons</taxon>
        <taxon>Gunneridae</taxon>
        <taxon>Pentapetalae</taxon>
        <taxon>rosids</taxon>
        <taxon>fabids</taxon>
        <taxon>Rosales</taxon>
        <taxon>Rosaceae</taxon>
        <taxon>Amygdaloideae</taxon>
        <taxon>Amygdaleae</taxon>
        <taxon>Prunus</taxon>
    </lineage>
</organism>
<keyword evidence="4 9" id="KW-0378">Hydrolase</keyword>
<comment type="similarity">
    <text evidence="2 8">Belongs to the glycosyl hydrolase 17 family.</text>
</comment>
<dbReference type="InterPro" id="IPR044965">
    <property type="entry name" value="Glyco_hydro_17_plant"/>
</dbReference>
<dbReference type="PANTHER" id="PTHR32227">
    <property type="entry name" value="GLUCAN ENDO-1,3-BETA-GLUCOSIDASE BG1-RELATED-RELATED"/>
    <property type="match status" value="1"/>
</dbReference>
<proteinExistence type="inferred from homology"/>
<name>A0A4Y1RKA3_PRUDU</name>
<dbReference type="EMBL" id="AP019302">
    <property type="protein sequence ID" value="BBH04515.1"/>
    <property type="molecule type" value="Genomic_DNA"/>
</dbReference>
<protein>
    <recommendedName>
        <fullName evidence="3">glucan endo-1,3-beta-D-glucosidase</fullName>
        <ecNumber evidence="3">3.2.1.39</ecNumber>
    </recommendedName>
    <alternativeName>
        <fullName evidence="6">(1-&gt;3)-beta-glucan endohydrolase</fullName>
    </alternativeName>
    <alternativeName>
        <fullName evidence="7">Beta-1,3-endoglucanase</fullName>
    </alternativeName>
</protein>
<keyword evidence="5 9" id="KW-0326">Glycosidase</keyword>
<evidence type="ECO:0000256" key="4">
    <source>
        <dbReference type="ARBA" id="ARBA00022801"/>
    </source>
</evidence>
<feature type="chain" id="PRO_5021464369" description="glucan endo-1,3-beta-D-glucosidase" evidence="10">
    <location>
        <begin position="38"/>
        <end position="391"/>
    </location>
</feature>
<dbReference type="InterPro" id="IPR000490">
    <property type="entry name" value="Glyco_hydro_17"/>
</dbReference>
<dbReference type="Gene3D" id="3.20.20.80">
    <property type="entry name" value="Glycosidases"/>
    <property type="match status" value="1"/>
</dbReference>
<evidence type="ECO:0000256" key="6">
    <source>
        <dbReference type="ARBA" id="ARBA00033335"/>
    </source>
</evidence>
<dbReference type="EC" id="3.2.1.39" evidence="3"/>
<dbReference type="FunFam" id="3.20.20.80:FF:000010">
    <property type="entry name" value="glucan endo-1,3-beta-glucosidase, basic"/>
    <property type="match status" value="1"/>
</dbReference>
<reference evidence="11" key="1">
    <citation type="journal article" date="2019" name="Science">
        <title>Mutation of a bHLH transcription factor allowed almond domestication.</title>
        <authorList>
            <person name="Sanchez-Perez R."/>
            <person name="Pavan S."/>
            <person name="Mazzeo R."/>
            <person name="Moldovan C."/>
            <person name="Aiese Cigliano R."/>
            <person name="Del Cueto J."/>
            <person name="Ricciardi F."/>
            <person name="Lotti C."/>
            <person name="Ricciardi L."/>
            <person name="Dicenta F."/>
            <person name="Lopez-Marques R.L."/>
            <person name="Lindberg Moller B."/>
        </authorList>
    </citation>
    <scope>NUCLEOTIDE SEQUENCE</scope>
</reference>
<dbReference type="InterPro" id="IPR017853">
    <property type="entry name" value="GH"/>
</dbReference>
<dbReference type="AlphaFoldDB" id="A0A4Y1RKA3"/>
<dbReference type="GO" id="GO:0042973">
    <property type="term" value="F:glucan endo-1,3-beta-D-glucosidase activity"/>
    <property type="evidence" value="ECO:0007669"/>
    <property type="project" value="UniProtKB-EC"/>
</dbReference>
<evidence type="ECO:0000313" key="11">
    <source>
        <dbReference type="EMBL" id="BBH04515.1"/>
    </source>
</evidence>
<evidence type="ECO:0000256" key="10">
    <source>
        <dbReference type="SAM" id="SignalP"/>
    </source>
</evidence>
<evidence type="ECO:0000256" key="7">
    <source>
        <dbReference type="ARBA" id="ARBA00033417"/>
    </source>
</evidence>
<sequence>MVMADIKKDRRIIANKPYVVSAFLLLGLLTLSSKTTGAESIGVCYGRVANNLPPDPEVISLYQANGITRMRIFDPNPPTLQALKGSNIELIVGVRNQDIQSLGNDVAAAAAWVQNNVLNYFPDVKFRYIAVGNEIKPQDAEAKYVLAAMKNIKTAIASANLQDQIKVSTAMDMSLLGSSYPPSTGSFSDAASSYINPIIAFLASNGSPFLANVYPYFSYIGDTKDISLGYALFAAPGVTVQDGAFGYTNLFAAAVDALYSALEKAGGWSVEIVVSETGWPSEGGEGATVENASTYYKNLIDSVKGGTPKRRGKPVETYLFAMFDENQKGPAEIERHFGLFSPDKQPKYQIRFNEKNKALASRCTRIKSSHLVYWSILFSSLLFFNKSQGHK</sequence>
<gene>
    <name evidence="11" type="ORF">Prudu_015675</name>
</gene>
<dbReference type="Pfam" id="PF00332">
    <property type="entry name" value="Glyco_hydro_17"/>
    <property type="match status" value="1"/>
</dbReference>
<dbReference type="GO" id="GO:0005975">
    <property type="term" value="P:carbohydrate metabolic process"/>
    <property type="evidence" value="ECO:0007669"/>
    <property type="project" value="InterPro"/>
</dbReference>
<evidence type="ECO:0000256" key="1">
    <source>
        <dbReference type="ARBA" id="ARBA00000382"/>
    </source>
</evidence>
<dbReference type="PROSITE" id="PS00587">
    <property type="entry name" value="GLYCOSYL_HYDROL_F17"/>
    <property type="match status" value="1"/>
</dbReference>
<feature type="signal peptide" evidence="10">
    <location>
        <begin position="1"/>
        <end position="37"/>
    </location>
</feature>